<evidence type="ECO:0000313" key="3">
    <source>
        <dbReference type="Proteomes" id="UP000324222"/>
    </source>
</evidence>
<proteinExistence type="predicted"/>
<organism evidence="2 3">
    <name type="scientific">Portunus trituberculatus</name>
    <name type="common">Swimming crab</name>
    <name type="synonym">Neptunus trituberculatus</name>
    <dbReference type="NCBI Taxonomy" id="210409"/>
    <lineage>
        <taxon>Eukaryota</taxon>
        <taxon>Metazoa</taxon>
        <taxon>Ecdysozoa</taxon>
        <taxon>Arthropoda</taxon>
        <taxon>Crustacea</taxon>
        <taxon>Multicrustacea</taxon>
        <taxon>Malacostraca</taxon>
        <taxon>Eumalacostraca</taxon>
        <taxon>Eucarida</taxon>
        <taxon>Decapoda</taxon>
        <taxon>Pleocyemata</taxon>
        <taxon>Brachyura</taxon>
        <taxon>Eubrachyura</taxon>
        <taxon>Portunoidea</taxon>
        <taxon>Portunidae</taxon>
        <taxon>Portuninae</taxon>
        <taxon>Portunus</taxon>
    </lineage>
</organism>
<keyword evidence="3" id="KW-1185">Reference proteome</keyword>
<feature type="region of interest" description="Disordered" evidence="1">
    <location>
        <begin position="53"/>
        <end position="73"/>
    </location>
</feature>
<sequence>MKTSYLTCSFSTALHYGSLEDTYLRPCDQLTKHTLRIRITQLVPAIFTQSPEARKIRHLNHEKAERQHHSPRH</sequence>
<protein>
    <submittedName>
        <fullName evidence="2">Uncharacterized protein</fullName>
    </submittedName>
</protein>
<evidence type="ECO:0000256" key="1">
    <source>
        <dbReference type="SAM" id="MobiDB-lite"/>
    </source>
</evidence>
<accession>A0A5B7GMY7</accession>
<dbReference type="AlphaFoldDB" id="A0A5B7GMY7"/>
<dbReference type="EMBL" id="VSRR010015831">
    <property type="protein sequence ID" value="MPC58607.1"/>
    <property type="molecule type" value="Genomic_DNA"/>
</dbReference>
<reference evidence="2 3" key="1">
    <citation type="submission" date="2019-05" db="EMBL/GenBank/DDBJ databases">
        <title>Another draft genome of Portunus trituberculatus and its Hox gene families provides insights of decapod evolution.</title>
        <authorList>
            <person name="Jeong J.-H."/>
            <person name="Song I."/>
            <person name="Kim S."/>
            <person name="Choi T."/>
            <person name="Kim D."/>
            <person name="Ryu S."/>
            <person name="Kim W."/>
        </authorList>
    </citation>
    <scope>NUCLEOTIDE SEQUENCE [LARGE SCALE GENOMIC DNA]</scope>
    <source>
        <tissue evidence="2">Muscle</tissue>
    </source>
</reference>
<feature type="compositionally biased region" description="Basic and acidic residues" evidence="1">
    <location>
        <begin position="59"/>
        <end position="73"/>
    </location>
</feature>
<evidence type="ECO:0000313" key="2">
    <source>
        <dbReference type="EMBL" id="MPC58607.1"/>
    </source>
</evidence>
<gene>
    <name evidence="2" type="ORF">E2C01_052614</name>
</gene>
<name>A0A5B7GMY7_PORTR</name>
<comment type="caution">
    <text evidence="2">The sequence shown here is derived from an EMBL/GenBank/DDBJ whole genome shotgun (WGS) entry which is preliminary data.</text>
</comment>
<dbReference type="Proteomes" id="UP000324222">
    <property type="component" value="Unassembled WGS sequence"/>
</dbReference>